<organism evidence="10 11">
    <name type="scientific">Faecalicatena contorta</name>
    <dbReference type="NCBI Taxonomy" id="39482"/>
    <lineage>
        <taxon>Bacteria</taxon>
        <taxon>Bacillati</taxon>
        <taxon>Bacillota</taxon>
        <taxon>Clostridia</taxon>
        <taxon>Lachnospirales</taxon>
        <taxon>Lachnospiraceae</taxon>
        <taxon>Faecalicatena</taxon>
    </lineage>
</organism>
<dbReference type="GO" id="GO:0006865">
    <property type="term" value="P:amino acid transport"/>
    <property type="evidence" value="ECO:0007669"/>
    <property type="project" value="UniProtKB-KW"/>
</dbReference>
<keyword evidence="5" id="KW-0029">Amino-acid transport</keyword>
<dbReference type="InterPro" id="IPR010065">
    <property type="entry name" value="AA_ABC_transptr_permease_3TM"/>
</dbReference>
<dbReference type="GO" id="GO:0022857">
    <property type="term" value="F:transmembrane transporter activity"/>
    <property type="evidence" value="ECO:0007669"/>
    <property type="project" value="InterPro"/>
</dbReference>
<evidence type="ECO:0000256" key="3">
    <source>
        <dbReference type="ARBA" id="ARBA00022475"/>
    </source>
</evidence>
<gene>
    <name evidence="10" type="ORF">SAMN05216529_104215</name>
</gene>
<evidence type="ECO:0000256" key="4">
    <source>
        <dbReference type="ARBA" id="ARBA00022692"/>
    </source>
</evidence>
<evidence type="ECO:0000256" key="7">
    <source>
        <dbReference type="ARBA" id="ARBA00023136"/>
    </source>
</evidence>
<dbReference type="InterPro" id="IPR000515">
    <property type="entry name" value="MetI-like"/>
</dbReference>
<feature type="transmembrane region" description="Helical" evidence="8">
    <location>
        <begin position="20"/>
        <end position="43"/>
    </location>
</feature>
<protein>
    <submittedName>
        <fullName evidence="10">Amino acid ABC transporter membrane protein, PAAT family</fullName>
    </submittedName>
</protein>
<evidence type="ECO:0000256" key="6">
    <source>
        <dbReference type="ARBA" id="ARBA00022989"/>
    </source>
</evidence>
<name>A0A315ZXV3_9FIRM</name>
<keyword evidence="3" id="KW-1003">Cell membrane</keyword>
<dbReference type="SUPFAM" id="SSF161098">
    <property type="entry name" value="MetI-like"/>
    <property type="match status" value="1"/>
</dbReference>
<evidence type="ECO:0000256" key="8">
    <source>
        <dbReference type="RuleBase" id="RU363032"/>
    </source>
</evidence>
<accession>A0A315ZXV3</accession>
<feature type="transmembrane region" description="Helical" evidence="8">
    <location>
        <begin position="190"/>
        <end position="212"/>
    </location>
</feature>
<dbReference type="InterPro" id="IPR035906">
    <property type="entry name" value="MetI-like_sf"/>
</dbReference>
<dbReference type="AlphaFoldDB" id="A0A315ZXV3"/>
<dbReference type="InterPro" id="IPR043429">
    <property type="entry name" value="ArtM/GltK/GlnP/TcyL/YhdX-like"/>
</dbReference>
<comment type="subcellular location">
    <subcellularLocation>
        <location evidence="1 8">Cell membrane</location>
        <topology evidence="1 8">Multi-pass membrane protein</topology>
    </subcellularLocation>
</comment>
<dbReference type="Gene3D" id="1.10.3720.10">
    <property type="entry name" value="MetI-like"/>
    <property type="match status" value="1"/>
</dbReference>
<evidence type="ECO:0000259" key="9">
    <source>
        <dbReference type="PROSITE" id="PS50928"/>
    </source>
</evidence>
<sequence>MRKLDFSVIIPYASLLPAALKITIEIGVAGFVLGTFISIIVGTCRSKKMPKIIEIVLGIYVEVFRGTPLLVQLFFVYYGLPSLGMRLEPILAAIITMGLNSGSYLSENVRASILAVDKGQYEAAHMLGFTPMQTNIHVVLPQAMRIAIPSFMNGFSSIIKETSIVSVLPVIELTKLGNQVYAKTYHPFEIYILLGVLYFLLTYSCTFFAKWLERRASTWQQ</sequence>
<keyword evidence="4 8" id="KW-0812">Transmembrane</keyword>
<dbReference type="PROSITE" id="PS50928">
    <property type="entry name" value="ABC_TM1"/>
    <property type="match status" value="1"/>
</dbReference>
<dbReference type="Proteomes" id="UP000254051">
    <property type="component" value="Unassembled WGS sequence"/>
</dbReference>
<evidence type="ECO:0000313" key="11">
    <source>
        <dbReference type="Proteomes" id="UP000254051"/>
    </source>
</evidence>
<evidence type="ECO:0000256" key="2">
    <source>
        <dbReference type="ARBA" id="ARBA00022448"/>
    </source>
</evidence>
<comment type="similarity">
    <text evidence="8">Belongs to the binding-protein-dependent transport system permease family.</text>
</comment>
<keyword evidence="2 8" id="KW-0813">Transport</keyword>
<feature type="domain" description="ABC transmembrane type-1" evidence="9">
    <location>
        <begin position="20"/>
        <end position="209"/>
    </location>
</feature>
<dbReference type="GO" id="GO:0043190">
    <property type="term" value="C:ATP-binding cassette (ABC) transporter complex"/>
    <property type="evidence" value="ECO:0007669"/>
    <property type="project" value="InterPro"/>
</dbReference>
<evidence type="ECO:0000256" key="1">
    <source>
        <dbReference type="ARBA" id="ARBA00004651"/>
    </source>
</evidence>
<keyword evidence="11" id="KW-1185">Reference proteome</keyword>
<dbReference type="Pfam" id="PF00528">
    <property type="entry name" value="BPD_transp_1"/>
    <property type="match status" value="1"/>
</dbReference>
<feature type="transmembrane region" description="Helical" evidence="8">
    <location>
        <begin position="55"/>
        <end position="80"/>
    </location>
</feature>
<reference evidence="11" key="1">
    <citation type="submission" date="2017-07" db="EMBL/GenBank/DDBJ databases">
        <authorList>
            <person name="Varghese N."/>
            <person name="Submissions S."/>
        </authorList>
    </citation>
    <scope>NUCLEOTIDE SEQUENCE [LARGE SCALE GENOMIC DNA]</scope>
    <source>
        <strain evidence="11">NLAE-zl-C134</strain>
    </source>
</reference>
<dbReference type="RefSeq" id="WP_109710263.1">
    <property type="nucleotide sequence ID" value="NZ_QGDS01000004.1"/>
</dbReference>
<dbReference type="PANTHER" id="PTHR30614:SF0">
    <property type="entry name" value="L-CYSTINE TRANSPORT SYSTEM PERMEASE PROTEIN TCYL"/>
    <property type="match status" value="1"/>
</dbReference>
<keyword evidence="7 8" id="KW-0472">Membrane</keyword>
<keyword evidence="6 8" id="KW-1133">Transmembrane helix</keyword>
<evidence type="ECO:0000256" key="5">
    <source>
        <dbReference type="ARBA" id="ARBA00022970"/>
    </source>
</evidence>
<dbReference type="NCBIfam" id="TIGR01726">
    <property type="entry name" value="HEQRo_perm_3TM"/>
    <property type="match status" value="1"/>
</dbReference>
<dbReference type="PANTHER" id="PTHR30614">
    <property type="entry name" value="MEMBRANE COMPONENT OF AMINO ACID ABC TRANSPORTER"/>
    <property type="match status" value="1"/>
</dbReference>
<evidence type="ECO:0000313" key="10">
    <source>
        <dbReference type="EMBL" id="SUQ13904.1"/>
    </source>
</evidence>
<dbReference type="OrthoDB" id="9787841at2"/>
<proteinExistence type="inferred from homology"/>
<dbReference type="EMBL" id="UHJJ01000004">
    <property type="protein sequence ID" value="SUQ13904.1"/>
    <property type="molecule type" value="Genomic_DNA"/>
</dbReference>
<dbReference type="CDD" id="cd06261">
    <property type="entry name" value="TM_PBP2"/>
    <property type="match status" value="1"/>
</dbReference>